<keyword evidence="1" id="KW-0732">Signal</keyword>
<feature type="domain" description="Fibronectin type-III" evidence="2">
    <location>
        <begin position="540"/>
        <end position="619"/>
    </location>
</feature>
<dbReference type="PROSITE" id="PS50853">
    <property type="entry name" value="FN3"/>
    <property type="match status" value="1"/>
</dbReference>
<keyword evidence="4" id="KW-1185">Reference proteome</keyword>
<evidence type="ECO:0000313" key="4">
    <source>
        <dbReference type="Proteomes" id="UP000595897"/>
    </source>
</evidence>
<dbReference type="CDD" id="cd00063">
    <property type="entry name" value="FN3"/>
    <property type="match status" value="1"/>
</dbReference>
<dbReference type="InterPro" id="IPR003961">
    <property type="entry name" value="FN3_dom"/>
</dbReference>
<accession>A0A7R7EN77</accession>
<evidence type="ECO:0000259" key="2">
    <source>
        <dbReference type="PROSITE" id="PS50853"/>
    </source>
</evidence>
<dbReference type="SUPFAM" id="SSF49265">
    <property type="entry name" value="Fibronectin type III"/>
    <property type="match status" value="1"/>
</dbReference>
<dbReference type="AlphaFoldDB" id="A0A7R7EN77"/>
<gene>
    <name evidence="3" type="ORF">bsdtb5_31820</name>
</gene>
<feature type="chain" id="PRO_5032267088" description="Fibronectin type-III domain-containing protein" evidence="1">
    <location>
        <begin position="32"/>
        <end position="619"/>
    </location>
</feature>
<dbReference type="EMBL" id="AP024169">
    <property type="protein sequence ID" value="BCN31887.1"/>
    <property type="molecule type" value="Genomic_DNA"/>
</dbReference>
<dbReference type="Pfam" id="PF00041">
    <property type="entry name" value="fn3"/>
    <property type="match status" value="1"/>
</dbReference>
<dbReference type="InterPro" id="IPR036116">
    <property type="entry name" value="FN3_sf"/>
</dbReference>
<reference evidence="3 4" key="1">
    <citation type="submission" date="2020-11" db="EMBL/GenBank/DDBJ databases">
        <title>Draft genome sequencing of a Lachnospiraceae strain isolated from anoxic soil subjected to BSD treatment.</title>
        <authorList>
            <person name="Uek A."/>
            <person name="Tonouchi A."/>
        </authorList>
    </citation>
    <scope>NUCLEOTIDE SEQUENCE [LARGE SCALE GENOMIC DNA]</scope>
    <source>
        <strain evidence="3 4">TB5</strain>
    </source>
</reference>
<evidence type="ECO:0000256" key="1">
    <source>
        <dbReference type="SAM" id="SignalP"/>
    </source>
</evidence>
<dbReference type="RefSeq" id="WP_271712976.1">
    <property type="nucleotide sequence ID" value="NZ_AP024169.1"/>
</dbReference>
<dbReference type="KEGG" id="ahb:bsdtb5_31820"/>
<evidence type="ECO:0000313" key="3">
    <source>
        <dbReference type="EMBL" id="BCN31887.1"/>
    </source>
</evidence>
<dbReference type="Gene3D" id="2.60.40.10">
    <property type="entry name" value="Immunoglobulins"/>
    <property type="match status" value="1"/>
</dbReference>
<feature type="signal peptide" evidence="1">
    <location>
        <begin position="1"/>
        <end position="31"/>
    </location>
</feature>
<protein>
    <recommendedName>
        <fullName evidence="2">Fibronectin type-III domain-containing protein</fullName>
    </recommendedName>
</protein>
<organism evidence="3 4">
    <name type="scientific">Anaeromicropila herbilytica</name>
    <dbReference type="NCBI Taxonomy" id="2785025"/>
    <lineage>
        <taxon>Bacteria</taxon>
        <taxon>Bacillati</taxon>
        <taxon>Bacillota</taxon>
        <taxon>Clostridia</taxon>
        <taxon>Lachnospirales</taxon>
        <taxon>Lachnospiraceae</taxon>
        <taxon>Anaeromicropila</taxon>
    </lineage>
</organism>
<name>A0A7R7EN77_9FIRM</name>
<proteinExistence type="predicted"/>
<dbReference type="InterPro" id="IPR013783">
    <property type="entry name" value="Ig-like_fold"/>
</dbReference>
<sequence length="619" mass="70318">MRNRLNKRIACLLMIALIVTMVPIQSAKVQAAGASTWKVVKINNTAFDKEYSLEFDTGGVTYGYKNGKVVLMNTYTRKLIKITSFTEINEIRKIGNNVDAIVVKETKGKRLFGVIDKTGKTLIPTSIYTEIFFTTNGFFAIDALKNHYFLSRDARVLCEYKNGEKIVQYGNYFAVINERSLDFKEMYDYDGNKVDNIPESERTANNQYYIMRNTLIQGMIDKSSESMNGLKDDMLPAYYKEHNPKGEWKRRYSYVTPVQNCYIINILEEYGDKNNVLFTASKKYLYDLKGNLITVADDIKAFNNTKQYIVSISNDKDIKIYNARNAKATAIQPSITGEYDYLTFETFGDYIIISKCHAYDDGGELQPSAGIIYDLGGKVVEECDDINIYSNFIEMNGKYYNEKMEELSVQGSIYSATNGYMIRKNLGSGKEKIIFTDFKLNQVTSAIIKKNEVHIFNNYDSDSIPDRADFDILPNGAGVHVSSEHMSKDDTKHYFIDRNGHVRKEFSDSKGYHYYKVVTKGSTNQIAVLKTQKAATVNIGQTVISSAKNTAPGELTVKWNTIKGVTAYHVEIRREDNREYIAKDAKTNSIVVTGLKKGMSYKVQIRAYVNRGDGWDVGK</sequence>
<dbReference type="Proteomes" id="UP000595897">
    <property type="component" value="Chromosome"/>
</dbReference>